<dbReference type="RefSeq" id="WP_011369115.1">
    <property type="nucleotide sequence ID" value="NC_007519.1"/>
</dbReference>
<dbReference type="HOGENOM" id="CLU_666867_0_0_7"/>
<evidence type="ECO:0000256" key="1">
    <source>
        <dbReference type="SAM" id="MobiDB-lite"/>
    </source>
</evidence>
<protein>
    <submittedName>
        <fullName evidence="2">Uncharacterized protein</fullName>
    </submittedName>
</protein>
<keyword evidence="3" id="KW-1185">Reference proteome</keyword>
<sequence length="412" mass="48242">MQKDDLQDTGVSELTDHKSNETKSYLRKAKKEACHTLGPQALNDEDVQKIEQQLFFDYHYAARCFLSDIAKSNAFKRRYDKYSMTLKMMLVEHGIDMEVASAVLRELIIEYNNIKNKKSKYQFQLLPMEKNHIFNMADLHKEERKALDFFLFVSHKYGYTFTTKHISASLTSEVEDVLQCKKEISSCIKKIQNIQFIRYARKKDTEITFNYKEKNGNSFFEKHREGYYYLYITPNAYSDSSATKIAITSTLNMLKKKKQLDTKNPFLFSDQALIQVVIPCKSLEKPNTTKSFIERNVQTIHHQVVAYNAWHYTTYPETAPRGIQNTIPLSKVHTAIYTSKYEQLDSQVRLIGLWLWDRIYFDGQTQAQAFRSLTGIKTNHCRTASDNKTLSRDYHLTDACIRKCKILNYRDV</sequence>
<proteinExistence type="predicted"/>
<dbReference type="KEGG" id="dde:Dde_3399"/>
<evidence type="ECO:0000313" key="2">
    <source>
        <dbReference type="EMBL" id="ABB40193.1"/>
    </source>
</evidence>
<evidence type="ECO:0000313" key="3">
    <source>
        <dbReference type="Proteomes" id="UP000002710"/>
    </source>
</evidence>
<gene>
    <name evidence="2" type="ordered locus">Dde_3399</name>
</gene>
<dbReference type="AlphaFoldDB" id="Q30VV3"/>
<accession>Q30VV3</accession>
<dbReference type="EMBL" id="CP000112">
    <property type="protein sequence ID" value="ABB40193.1"/>
    <property type="molecule type" value="Genomic_DNA"/>
</dbReference>
<dbReference type="eggNOG" id="ENOG5030SRZ">
    <property type="taxonomic scope" value="Bacteria"/>
</dbReference>
<feature type="region of interest" description="Disordered" evidence="1">
    <location>
        <begin position="1"/>
        <end position="22"/>
    </location>
</feature>
<organism evidence="2 3">
    <name type="scientific">Oleidesulfovibrio alaskensis (strain ATCC BAA-1058 / DSM 17464 / G20)</name>
    <name type="common">Desulfovibrio alaskensis</name>
    <dbReference type="NCBI Taxonomy" id="207559"/>
    <lineage>
        <taxon>Bacteria</taxon>
        <taxon>Pseudomonadati</taxon>
        <taxon>Thermodesulfobacteriota</taxon>
        <taxon>Desulfovibrionia</taxon>
        <taxon>Desulfovibrionales</taxon>
        <taxon>Desulfovibrionaceae</taxon>
        <taxon>Oleidesulfovibrio</taxon>
    </lineage>
</organism>
<dbReference type="Proteomes" id="UP000002710">
    <property type="component" value="Chromosome"/>
</dbReference>
<name>Q30VV3_OLEA2</name>
<reference evidence="2 3" key="1">
    <citation type="journal article" date="2011" name="J. Bacteriol.">
        <title>Complete genome sequence and updated annotation of Desulfovibrio alaskensis G20.</title>
        <authorList>
            <person name="Hauser L.J."/>
            <person name="Land M.L."/>
            <person name="Brown S.D."/>
            <person name="Larimer F."/>
            <person name="Keller K.L."/>
            <person name="Rapp-Giles B.J."/>
            <person name="Price M.N."/>
            <person name="Lin M."/>
            <person name="Bruce D.C."/>
            <person name="Detter J.C."/>
            <person name="Tapia R."/>
            <person name="Han C.S."/>
            <person name="Goodwin L.A."/>
            <person name="Cheng J.F."/>
            <person name="Pitluck S."/>
            <person name="Copeland A."/>
            <person name="Lucas S."/>
            <person name="Nolan M."/>
            <person name="Lapidus A.L."/>
            <person name="Palumbo A.V."/>
            <person name="Wall J.D."/>
        </authorList>
    </citation>
    <scope>NUCLEOTIDE SEQUENCE [LARGE SCALE GENOMIC DNA]</scope>
    <source>
        <strain evidence="3">ATCC BAA 1058 / DSM 17464 / G20</strain>
    </source>
</reference>